<comment type="cofactor">
    <cofactor evidence="1">
        <name>FMN</name>
        <dbReference type="ChEBI" id="CHEBI:58210"/>
    </cofactor>
</comment>
<dbReference type="Pfam" id="PF03060">
    <property type="entry name" value="NMO"/>
    <property type="match status" value="1"/>
</dbReference>
<dbReference type="InterPro" id="IPR004136">
    <property type="entry name" value="NMO"/>
</dbReference>
<keyword evidence="5" id="KW-0288">FMN</keyword>
<keyword evidence="4" id="KW-0285">Flavoprotein</keyword>
<gene>
    <name evidence="10" type="ORF">E9232_003150</name>
</gene>
<dbReference type="Gene3D" id="3.20.20.70">
    <property type="entry name" value="Aldolase class I"/>
    <property type="match status" value="1"/>
</dbReference>
<comment type="caution">
    <text evidence="10">The sequence shown here is derived from an EMBL/GenBank/DDBJ whole genome shotgun (WGS) entry which is preliminary data.</text>
</comment>
<evidence type="ECO:0000256" key="1">
    <source>
        <dbReference type="ARBA" id="ARBA00001917"/>
    </source>
</evidence>
<keyword evidence="11" id="KW-1185">Reference proteome</keyword>
<dbReference type="Proteomes" id="UP001262410">
    <property type="component" value="Unassembled WGS sequence"/>
</dbReference>
<evidence type="ECO:0000256" key="2">
    <source>
        <dbReference type="ARBA" id="ARBA00009881"/>
    </source>
</evidence>
<dbReference type="SUPFAM" id="SSF51412">
    <property type="entry name" value="Inosine monophosphate dehydrogenase (IMPDH)"/>
    <property type="match status" value="1"/>
</dbReference>
<accession>A0ABU1JRH2</accession>
<dbReference type="RefSeq" id="WP_309795173.1">
    <property type="nucleotide sequence ID" value="NZ_JAVDPW010000005.1"/>
</dbReference>
<keyword evidence="7 10" id="KW-0503">Monooxygenase</keyword>
<keyword evidence="6 10" id="KW-0560">Oxidoreductase</keyword>
<comment type="similarity">
    <text evidence="2">Belongs to the nitronate monooxygenase family. NMO class I subfamily.</text>
</comment>
<evidence type="ECO:0000313" key="11">
    <source>
        <dbReference type="Proteomes" id="UP001262410"/>
    </source>
</evidence>
<dbReference type="PANTHER" id="PTHR42747:SF3">
    <property type="entry name" value="NITRONATE MONOOXYGENASE-RELATED"/>
    <property type="match status" value="1"/>
</dbReference>
<sequence length="357" mass="37172">MTTWPDRRILDLFGIDLPIVQAPMAGAVTAAMVTAVSEAGGLGSLPCATLTMAQIRAEFGAILQRTSRPVGLNFFCHAPPVVDAAREAAWRQLLAPYYAEFGLDPGMPAPAMPLEPFGAAHCDLVASLKPEVVSFHFGLPDAGLCARVKRSGARIISSATTVEEAVWLERNGCDAIIAQGWEAGGHRAMFLSDDVGTQLGTLALVPQIVDAVAVPVIAAGGIADGRGVAAALAQGASAAQVGTAYLFCPEASLAPLHRQALKASRGRTAVTRLFSGRPARVVANRLVRELGARPVDPPDFPLAGAALAPLRSQSEPRGSDDFTALWCGQGAHLGRDLPAGELTRRLAEEAGAAARPR</sequence>
<evidence type="ECO:0000313" key="10">
    <source>
        <dbReference type="EMBL" id="MDR6290624.1"/>
    </source>
</evidence>
<dbReference type="EMBL" id="JAVDPW010000005">
    <property type="protein sequence ID" value="MDR6290624.1"/>
    <property type="molecule type" value="Genomic_DNA"/>
</dbReference>
<evidence type="ECO:0000256" key="3">
    <source>
        <dbReference type="ARBA" id="ARBA00022575"/>
    </source>
</evidence>
<evidence type="ECO:0000256" key="4">
    <source>
        <dbReference type="ARBA" id="ARBA00022630"/>
    </source>
</evidence>
<evidence type="ECO:0000256" key="9">
    <source>
        <dbReference type="ARBA" id="ARBA00049401"/>
    </source>
</evidence>
<dbReference type="PANTHER" id="PTHR42747">
    <property type="entry name" value="NITRONATE MONOOXYGENASE-RELATED"/>
    <property type="match status" value="1"/>
</dbReference>
<evidence type="ECO:0000256" key="8">
    <source>
        <dbReference type="ARBA" id="ARBA00031155"/>
    </source>
</evidence>
<dbReference type="CDD" id="cd04730">
    <property type="entry name" value="NPD_like"/>
    <property type="match status" value="1"/>
</dbReference>
<protein>
    <recommendedName>
        <fullName evidence="8">Propionate 3-nitronate monooxygenase</fullName>
    </recommendedName>
</protein>
<reference evidence="10 11" key="1">
    <citation type="submission" date="2023-07" db="EMBL/GenBank/DDBJ databases">
        <title>Sorghum-associated microbial communities from plants grown in Nebraska, USA.</title>
        <authorList>
            <person name="Schachtman D."/>
        </authorList>
    </citation>
    <scope>NUCLEOTIDE SEQUENCE [LARGE SCALE GENOMIC DNA]</scope>
    <source>
        <strain evidence="10 11">584</strain>
    </source>
</reference>
<comment type="catalytic activity">
    <reaction evidence="9">
        <text>3 propionate 3-nitronate + 3 O2 + H2O = 3 3-oxopropanoate + 2 nitrate + nitrite + H2O2 + 3 H(+)</text>
        <dbReference type="Rhea" id="RHEA:57332"/>
        <dbReference type="ChEBI" id="CHEBI:15377"/>
        <dbReference type="ChEBI" id="CHEBI:15378"/>
        <dbReference type="ChEBI" id="CHEBI:15379"/>
        <dbReference type="ChEBI" id="CHEBI:16240"/>
        <dbReference type="ChEBI" id="CHEBI:16301"/>
        <dbReference type="ChEBI" id="CHEBI:17632"/>
        <dbReference type="ChEBI" id="CHEBI:33190"/>
        <dbReference type="ChEBI" id="CHEBI:136067"/>
    </reaction>
</comment>
<name>A0ABU1JRH2_9PROT</name>
<keyword evidence="3" id="KW-0216">Detoxification</keyword>
<evidence type="ECO:0000256" key="7">
    <source>
        <dbReference type="ARBA" id="ARBA00023033"/>
    </source>
</evidence>
<dbReference type="GO" id="GO:0018580">
    <property type="term" value="F:nitronate monooxygenase activity"/>
    <property type="evidence" value="ECO:0007669"/>
    <property type="project" value="UniProtKB-EC"/>
</dbReference>
<organism evidence="10 11">
    <name type="scientific">Inquilinus ginsengisoli</name>
    <dbReference type="NCBI Taxonomy" id="363840"/>
    <lineage>
        <taxon>Bacteria</taxon>
        <taxon>Pseudomonadati</taxon>
        <taxon>Pseudomonadota</taxon>
        <taxon>Alphaproteobacteria</taxon>
        <taxon>Rhodospirillales</taxon>
        <taxon>Rhodospirillaceae</taxon>
        <taxon>Inquilinus</taxon>
    </lineage>
</organism>
<evidence type="ECO:0000256" key="5">
    <source>
        <dbReference type="ARBA" id="ARBA00022643"/>
    </source>
</evidence>
<dbReference type="InterPro" id="IPR013785">
    <property type="entry name" value="Aldolase_TIM"/>
</dbReference>
<proteinExistence type="inferred from homology"/>
<evidence type="ECO:0000256" key="6">
    <source>
        <dbReference type="ARBA" id="ARBA00023002"/>
    </source>
</evidence>